<evidence type="ECO:0000313" key="3">
    <source>
        <dbReference type="Proteomes" id="UP000256924"/>
    </source>
</evidence>
<protein>
    <recommendedName>
        <fullName evidence="4">Transmembrane protein</fullName>
    </recommendedName>
</protein>
<keyword evidence="1" id="KW-0472">Membrane</keyword>
<evidence type="ECO:0000256" key="1">
    <source>
        <dbReference type="SAM" id="Phobius"/>
    </source>
</evidence>
<keyword evidence="3" id="KW-1185">Reference proteome</keyword>
<sequence>MDFFSSFISSVDLVVSVTGSVLAFTVVSADAVVAGVVASTVAVVPVFWFWLDVPEVVSQLVVACEFCWV</sequence>
<dbReference type="EMBL" id="QNVU01000026">
    <property type="protein sequence ID" value="REC47398.1"/>
    <property type="molecule type" value="Genomic_DNA"/>
</dbReference>
<accession>A0A3D9B241</accession>
<gene>
    <name evidence="2" type="ORF">DRF68_13410</name>
</gene>
<evidence type="ECO:0000313" key="2">
    <source>
        <dbReference type="EMBL" id="REC47398.1"/>
    </source>
</evidence>
<organism evidence="2 3">
    <name type="scientific">Candidatus Chryseobacterium massiliense</name>
    <dbReference type="NCBI Taxonomy" id="204089"/>
    <lineage>
        <taxon>Bacteria</taxon>
        <taxon>Pseudomonadati</taxon>
        <taxon>Bacteroidota</taxon>
        <taxon>Flavobacteriia</taxon>
        <taxon>Flavobacteriales</taxon>
        <taxon>Weeksellaceae</taxon>
        <taxon>Chryseobacterium group</taxon>
        <taxon>Chryseobacterium</taxon>
    </lineage>
</organism>
<feature type="transmembrane region" description="Helical" evidence="1">
    <location>
        <begin position="6"/>
        <end position="24"/>
    </location>
</feature>
<comment type="caution">
    <text evidence="2">The sequence shown here is derived from an EMBL/GenBank/DDBJ whole genome shotgun (WGS) entry which is preliminary data.</text>
</comment>
<dbReference type="Proteomes" id="UP000256924">
    <property type="component" value="Unassembled WGS sequence"/>
</dbReference>
<evidence type="ECO:0008006" key="4">
    <source>
        <dbReference type="Google" id="ProtNLM"/>
    </source>
</evidence>
<reference evidence="2 3" key="1">
    <citation type="journal article" date="2004" name="Emerg. Infect. Dis.">
        <title>Amoebae-resisting bacteria isolated from human nasal swabs by amoebal coculture.</title>
        <authorList>
            <person name="Greub G."/>
            <person name="La Scola B."/>
            <person name="Raoult D."/>
        </authorList>
    </citation>
    <scope>NUCLEOTIDE SEQUENCE [LARGE SCALE GENOMIC DNA]</scope>
    <source>
        <strain evidence="2 3">CCUG 51329</strain>
    </source>
</reference>
<keyword evidence="1" id="KW-1133">Transmembrane helix</keyword>
<keyword evidence="1" id="KW-0812">Transmembrane</keyword>
<name>A0A3D9B241_9FLAO</name>
<proteinExistence type="predicted"/>
<dbReference type="AlphaFoldDB" id="A0A3D9B241"/>
<feature type="transmembrane region" description="Helical" evidence="1">
    <location>
        <begin position="31"/>
        <end position="51"/>
    </location>
</feature>